<keyword evidence="2" id="KW-1185">Reference proteome</keyword>
<comment type="caution">
    <text evidence="1">The sequence shown here is derived from an EMBL/GenBank/DDBJ whole genome shotgun (WGS) entry which is preliminary data.</text>
</comment>
<dbReference type="AlphaFoldDB" id="W9AM57"/>
<dbReference type="STRING" id="258533.BN977_01592"/>
<accession>W9AM57</accession>
<dbReference type="Proteomes" id="UP000028870">
    <property type="component" value="Unassembled WGS sequence"/>
</dbReference>
<reference evidence="1" key="2">
    <citation type="submission" date="2014-03" db="EMBL/GenBank/DDBJ databases">
        <authorList>
            <person name="Urmite Genomes"/>
        </authorList>
    </citation>
    <scope>NUCLEOTIDE SEQUENCE</scope>
    <source>
        <strain evidence="1">DSM 44829</strain>
    </source>
</reference>
<dbReference type="InterPro" id="IPR038070">
    <property type="entry name" value="Rv2632c-like_sf"/>
</dbReference>
<name>W9AM57_MYCCO</name>
<evidence type="ECO:0008006" key="3">
    <source>
        <dbReference type="Google" id="ProtNLM"/>
    </source>
</evidence>
<dbReference type="InterPro" id="IPR015057">
    <property type="entry name" value="Rv2632c-like"/>
</dbReference>
<gene>
    <name evidence="1" type="ORF">BN977_01592</name>
</gene>
<dbReference type="SUPFAM" id="SSF143212">
    <property type="entry name" value="Rv2632c-like"/>
    <property type="match status" value="1"/>
</dbReference>
<proteinExistence type="predicted"/>
<dbReference type="eggNOG" id="ENOG5033AY1">
    <property type="taxonomic scope" value="Bacteria"/>
</dbReference>
<evidence type="ECO:0000313" key="2">
    <source>
        <dbReference type="Proteomes" id="UP000028870"/>
    </source>
</evidence>
<protein>
    <recommendedName>
        <fullName evidence="3">DUF1876 domain-containing protein</fullName>
    </recommendedName>
</protein>
<dbReference type="Gene3D" id="3.30.160.240">
    <property type="entry name" value="Rv1738"/>
    <property type="match status" value="1"/>
</dbReference>
<organism evidence="1 2">
    <name type="scientific">Mycolicibacterium cosmeticum</name>
    <dbReference type="NCBI Taxonomy" id="258533"/>
    <lineage>
        <taxon>Bacteria</taxon>
        <taxon>Bacillati</taxon>
        <taxon>Actinomycetota</taxon>
        <taxon>Actinomycetes</taxon>
        <taxon>Mycobacteriales</taxon>
        <taxon>Mycobacteriaceae</taxon>
        <taxon>Mycolicibacterium</taxon>
    </lineage>
</organism>
<sequence length="94" mass="10650">MIEMYDQDLTNKWHVDIEFVEDDIHTHASARARLRGDDFATTGDAYRNPMDPNLPMIGEEIAAARALIALGTDLLVEASARIEQSTRQPAYLYR</sequence>
<evidence type="ECO:0000313" key="1">
    <source>
        <dbReference type="EMBL" id="CDO06799.1"/>
    </source>
</evidence>
<dbReference type="EMBL" id="CCBB010000001">
    <property type="protein sequence ID" value="CDO06799.1"/>
    <property type="molecule type" value="Genomic_DNA"/>
</dbReference>
<reference evidence="1" key="1">
    <citation type="submission" date="2014-03" db="EMBL/GenBank/DDBJ databases">
        <title>Draft Genome Sequence of Mycobacterium cosmeticum DSM 44829.</title>
        <authorList>
            <person name="Croce O."/>
            <person name="Robert C."/>
            <person name="Raoult D."/>
            <person name="Drancourt M."/>
        </authorList>
    </citation>
    <scope>NUCLEOTIDE SEQUENCE [LARGE SCALE GENOMIC DNA]</scope>
    <source>
        <strain evidence="1">DSM 44829</strain>
    </source>
</reference>
<dbReference type="Pfam" id="PF08962">
    <property type="entry name" value="Rv2632c-like"/>
    <property type="match status" value="1"/>
</dbReference>